<evidence type="ECO:0000313" key="6">
    <source>
        <dbReference type="Proteomes" id="UP000779508"/>
    </source>
</evidence>
<keyword evidence="6" id="KW-1185">Reference proteome</keyword>
<dbReference type="PANTHER" id="PTHR42743">
    <property type="entry name" value="AMINO-ACID AMINOTRANSFERASE"/>
    <property type="match status" value="1"/>
</dbReference>
<accession>A0ABS6G2J7</accession>
<evidence type="ECO:0000313" key="5">
    <source>
        <dbReference type="EMBL" id="MBU5676692.1"/>
    </source>
</evidence>
<name>A0ABS6G2J7_9FIRM</name>
<dbReference type="InterPro" id="IPR018300">
    <property type="entry name" value="Aminotrans_IV_CS"/>
</dbReference>
<dbReference type="GO" id="GO:0008483">
    <property type="term" value="F:transaminase activity"/>
    <property type="evidence" value="ECO:0007669"/>
    <property type="project" value="UniProtKB-KW"/>
</dbReference>
<sequence>MYISKNSNKEIAQSFFLLNGQVAPSSEFEQEKTTIYPSFYEVIRVIDGVPLFFEEHIQRLIKSLHLLNYKLPYDENTIKEQIHTLIESNKCYNHNVKIVINGLNDKEANLFIYFITSNYPNNDQYTDGVHTILYEAERENPNAKVIAKSFRDAVNKSIKEANAYEAILVNQNKEITEGSRSNMFFVKDNIFYTSPAKDVLVGITRSRVIQLCLQLGYEVREEPIPVSFLDEIDGLFLTGTSPKVLPIASINNTHYESSNNSAILTLSKAYDDLIDNYIAKNKESMA</sequence>
<protein>
    <submittedName>
        <fullName evidence="5">Aminotransferase class IV</fullName>
    </submittedName>
</protein>
<keyword evidence="5" id="KW-0808">Transferase</keyword>
<organism evidence="5 6">
    <name type="scientific">Alkaliphilus flagellatus</name>
    <dbReference type="NCBI Taxonomy" id="2841507"/>
    <lineage>
        <taxon>Bacteria</taxon>
        <taxon>Bacillati</taxon>
        <taxon>Bacillota</taxon>
        <taxon>Clostridia</taxon>
        <taxon>Peptostreptococcales</taxon>
        <taxon>Natronincolaceae</taxon>
        <taxon>Alkaliphilus</taxon>
    </lineage>
</organism>
<gene>
    <name evidence="5" type="ORF">KQI88_09695</name>
</gene>
<comment type="similarity">
    <text evidence="2 3">Belongs to the class-IV pyridoxal-phosphate-dependent aminotransferase family.</text>
</comment>
<dbReference type="PANTHER" id="PTHR42743:SF11">
    <property type="entry name" value="AMINODEOXYCHORISMATE LYASE"/>
    <property type="match status" value="1"/>
</dbReference>
<dbReference type="InterPro" id="IPR050571">
    <property type="entry name" value="Class-IV_PLP-Dep_Aminotrnsfr"/>
</dbReference>
<dbReference type="PROSITE" id="PS00770">
    <property type="entry name" value="AA_TRANSFER_CLASS_4"/>
    <property type="match status" value="1"/>
</dbReference>
<dbReference type="CDD" id="cd00449">
    <property type="entry name" value="PLPDE_IV"/>
    <property type="match status" value="1"/>
</dbReference>
<dbReference type="Proteomes" id="UP000779508">
    <property type="component" value="Unassembled WGS sequence"/>
</dbReference>
<proteinExistence type="inferred from homology"/>
<dbReference type="Pfam" id="PF01063">
    <property type="entry name" value="Aminotran_4"/>
    <property type="match status" value="1"/>
</dbReference>
<dbReference type="InterPro" id="IPR001544">
    <property type="entry name" value="Aminotrans_IV"/>
</dbReference>
<evidence type="ECO:0000256" key="4">
    <source>
        <dbReference type="RuleBase" id="RU004516"/>
    </source>
</evidence>
<comment type="cofactor">
    <cofactor evidence="1 4">
        <name>pyridoxal 5'-phosphate</name>
        <dbReference type="ChEBI" id="CHEBI:597326"/>
    </cofactor>
</comment>
<evidence type="ECO:0000256" key="2">
    <source>
        <dbReference type="ARBA" id="ARBA00009320"/>
    </source>
</evidence>
<dbReference type="RefSeq" id="WP_216416774.1">
    <property type="nucleotide sequence ID" value="NZ_JAHLQK010000003.1"/>
</dbReference>
<evidence type="ECO:0000256" key="1">
    <source>
        <dbReference type="ARBA" id="ARBA00001933"/>
    </source>
</evidence>
<keyword evidence="5" id="KW-0032">Aminotransferase</keyword>
<evidence type="ECO:0000256" key="3">
    <source>
        <dbReference type="RuleBase" id="RU004106"/>
    </source>
</evidence>
<comment type="caution">
    <text evidence="5">The sequence shown here is derived from an EMBL/GenBank/DDBJ whole genome shotgun (WGS) entry which is preliminary data.</text>
</comment>
<keyword evidence="4" id="KW-0663">Pyridoxal phosphate</keyword>
<reference evidence="5 6" key="1">
    <citation type="submission" date="2021-06" db="EMBL/GenBank/DDBJ databases">
        <authorList>
            <person name="Sun Q."/>
            <person name="Li D."/>
        </authorList>
    </citation>
    <scope>NUCLEOTIDE SEQUENCE [LARGE SCALE GENOMIC DNA]</scope>
    <source>
        <strain evidence="5 6">MSJ-5</strain>
    </source>
</reference>
<dbReference type="EMBL" id="JAHLQK010000003">
    <property type="protein sequence ID" value="MBU5676692.1"/>
    <property type="molecule type" value="Genomic_DNA"/>
</dbReference>